<dbReference type="Pfam" id="PF06747">
    <property type="entry name" value="CHCH"/>
    <property type="match status" value="1"/>
</dbReference>
<evidence type="ECO:0000313" key="12">
    <source>
        <dbReference type="Proteomes" id="UP000027920"/>
    </source>
</evidence>
<dbReference type="EMBL" id="AMGV01000023">
    <property type="protein sequence ID" value="KEF51444.1"/>
    <property type="molecule type" value="Genomic_DNA"/>
</dbReference>
<feature type="domain" description="CHCH" evidence="10">
    <location>
        <begin position="73"/>
        <end position="106"/>
    </location>
</feature>
<evidence type="ECO:0000313" key="11">
    <source>
        <dbReference type="EMBL" id="KEF51444.1"/>
    </source>
</evidence>
<keyword evidence="9" id="KW-0472">Membrane</keyword>
<organism evidence="11 12">
    <name type="scientific">Exophiala aquamarina CBS 119918</name>
    <dbReference type="NCBI Taxonomy" id="1182545"/>
    <lineage>
        <taxon>Eukaryota</taxon>
        <taxon>Fungi</taxon>
        <taxon>Dikarya</taxon>
        <taxon>Ascomycota</taxon>
        <taxon>Pezizomycotina</taxon>
        <taxon>Eurotiomycetes</taxon>
        <taxon>Chaetothyriomycetidae</taxon>
        <taxon>Chaetothyriales</taxon>
        <taxon>Herpotrichiellaceae</taxon>
        <taxon>Exophiala</taxon>
    </lineage>
</organism>
<protein>
    <recommendedName>
        <fullName evidence="9">NADH-ubiquinone oxidoreductase</fullName>
    </recommendedName>
</protein>
<evidence type="ECO:0000259" key="10">
    <source>
        <dbReference type="Pfam" id="PF06747"/>
    </source>
</evidence>
<keyword evidence="4 9" id="KW-0679">Respiratory chain</keyword>
<proteinExistence type="inferred from homology"/>
<dbReference type="OrthoDB" id="276296at2759"/>
<keyword evidence="5" id="KW-0677">Repeat</keyword>
<dbReference type="HOGENOM" id="CLU_081931_1_0_1"/>
<dbReference type="InterPro" id="IPR016680">
    <property type="entry name" value="NDUFA8"/>
</dbReference>
<dbReference type="PANTHER" id="PTHR13344:SF0">
    <property type="entry name" value="NADH DEHYDROGENASE [UBIQUINONE] 1 ALPHA SUBCOMPLEX SUBUNIT 8"/>
    <property type="match status" value="1"/>
</dbReference>
<evidence type="ECO:0000256" key="7">
    <source>
        <dbReference type="ARBA" id="ARBA00023128"/>
    </source>
</evidence>
<comment type="subcellular location">
    <subcellularLocation>
        <location evidence="9">Mitochondrion inner membrane</location>
    </subcellularLocation>
</comment>
<comment type="caution">
    <text evidence="11">The sequence shown here is derived from an EMBL/GenBank/DDBJ whole genome shotgun (WGS) entry which is preliminary data.</text>
</comment>
<dbReference type="AlphaFoldDB" id="A0A072NUA2"/>
<dbReference type="PANTHER" id="PTHR13344">
    <property type="entry name" value="NADH-UBIQUINONE OXIDOREDUCTASE"/>
    <property type="match status" value="1"/>
</dbReference>
<evidence type="ECO:0000256" key="5">
    <source>
        <dbReference type="ARBA" id="ARBA00022737"/>
    </source>
</evidence>
<keyword evidence="11" id="KW-0830">Ubiquinone</keyword>
<dbReference type="RefSeq" id="XP_013254034.1">
    <property type="nucleotide sequence ID" value="XM_013398580.1"/>
</dbReference>
<evidence type="ECO:0000256" key="2">
    <source>
        <dbReference type="ARBA" id="ARBA00010705"/>
    </source>
</evidence>
<evidence type="ECO:0000256" key="1">
    <source>
        <dbReference type="ARBA" id="ARBA00003195"/>
    </source>
</evidence>
<dbReference type="GO" id="GO:0005743">
    <property type="term" value="C:mitochondrial inner membrane"/>
    <property type="evidence" value="ECO:0007669"/>
    <property type="project" value="UniProtKB-SubCell"/>
</dbReference>
<dbReference type="PIRSF" id="PIRSF017016">
    <property type="entry name" value="NDUA8"/>
    <property type="match status" value="1"/>
</dbReference>
<evidence type="ECO:0000256" key="3">
    <source>
        <dbReference type="ARBA" id="ARBA00022448"/>
    </source>
</evidence>
<comment type="function">
    <text evidence="1 9">Accessory subunit of the mitochondrial membrane respiratory chain NADH dehydrogenase (Complex I), that is believed not to be involved in catalysis. Complex I functions in the transfer of electrons from NADH to the respiratory chain. The immediate electron acceptor for the enzyme is believed to be ubiquinone.</text>
</comment>
<name>A0A072NUA2_9EURO</name>
<gene>
    <name evidence="11" type="ORF">A1O9_12361</name>
</gene>
<evidence type="ECO:0000256" key="9">
    <source>
        <dbReference type="PIRNR" id="PIRNR017016"/>
    </source>
</evidence>
<keyword evidence="8" id="KW-1015">Disulfide bond</keyword>
<dbReference type="PROSITE" id="PS51808">
    <property type="entry name" value="CHCH"/>
    <property type="match status" value="1"/>
</dbReference>
<dbReference type="GO" id="GO:0006120">
    <property type="term" value="P:mitochondrial electron transport, NADH to ubiquinone"/>
    <property type="evidence" value="ECO:0007669"/>
    <property type="project" value="InterPro"/>
</dbReference>
<sequence length="185" mass="20933">MPEHIPAVKEVGASSAPLLSAAYFIGGRCRAYNDDYMQCKTEAYGRGELDCLREGRKVTRCASSVIDDINKNCLEEFRAHWLCLENNNHQLWQCRRPERLLNKCVFNKIVCNPGRDFTRPTTLPLGTDACFLQGLEKVIPETPKGQTPIHLRDWQTFADNRLILKPNEKDVGVGKDGQDLLKKSA</sequence>
<comment type="similarity">
    <text evidence="2 9">Belongs to the complex I NDUFA8 subunit family.</text>
</comment>
<dbReference type="GeneID" id="25287255"/>
<accession>A0A072NUA2</accession>
<dbReference type="InterPro" id="IPR010625">
    <property type="entry name" value="CHCH"/>
</dbReference>
<keyword evidence="3 9" id="KW-0813">Transport</keyword>
<keyword evidence="7 9" id="KW-0496">Mitochondrion</keyword>
<evidence type="ECO:0000256" key="8">
    <source>
        <dbReference type="ARBA" id="ARBA00023157"/>
    </source>
</evidence>
<keyword evidence="12" id="KW-1185">Reference proteome</keyword>
<evidence type="ECO:0000256" key="6">
    <source>
        <dbReference type="ARBA" id="ARBA00022982"/>
    </source>
</evidence>
<evidence type="ECO:0000256" key="4">
    <source>
        <dbReference type="ARBA" id="ARBA00022660"/>
    </source>
</evidence>
<reference evidence="11 12" key="1">
    <citation type="submission" date="2013-03" db="EMBL/GenBank/DDBJ databases">
        <title>The Genome Sequence of Exophiala aquamarina CBS 119918.</title>
        <authorList>
            <consortium name="The Broad Institute Genomics Platform"/>
            <person name="Cuomo C."/>
            <person name="de Hoog S."/>
            <person name="Gorbushina A."/>
            <person name="Walker B."/>
            <person name="Young S.K."/>
            <person name="Zeng Q."/>
            <person name="Gargeya S."/>
            <person name="Fitzgerald M."/>
            <person name="Haas B."/>
            <person name="Abouelleil A."/>
            <person name="Allen A.W."/>
            <person name="Alvarado L."/>
            <person name="Arachchi H.M."/>
            <person name="Berlin A.M."/>
            <person name="Chapman S.B."/>
            <person name="Gainer-Dewar J."/>
            <person name="Goldberg J."/>
            <person name="Griggs A."/>
            <person name="Gujja S."/>
            <person name="Hansen M."/>
            <person name="Howarth C."/>
            <person name="Imamovic A."/>
            <person name="Ireland A."/>
            <person name="Larimer J."/>
            <person name="McCowan C."/>
            <person name="Murphy C."/>
            <person name="Pearson M."/>
            <person name="Poon T.W."/>
            <person name="Priest M."/>
            <person name="Roberts A."/>
            <person name="Saif S."/>
            <person name="Shea T."/>
            <person name="Sisk P."/>
            <person name="Sykes S."/>
            <person name="Wortman J."/>
            <person name="Nusbaum C."/>
            <person name="Birren B."/>
        </authorList>
    </citation>
    <scope>NUCLEOTIDE SEQUENCE [LARGE SCALE GENOMIC DNA]</scope>
    <source>
        <strain evidence="11 12">CBS 119918</strain>
    </source>
</reference>
<dbReference type="STRING" id="1182545.A0A072NUA2"/>
<dbReference type="Proteomes" id="UP000027920">
    <property type="component" value="Unassembled WGS sequence"/>
</dbReference>
<keyword evidence="9" id="KW-0999">Mitochondrion inner membrane</keyword>
<dbReference type="VEuPathDB" id="FungiDB:A1O9_12361"/>
<keyword evidence="6 9" id="KW-0249">Electron transport</keyword>